<protein>
    <submittedName>
        <fullName evidence="2">Uncharacterized protein</fullName>
    </submittedName>
</protein>
<dbReference type="EMBL" id="CP045891">
    <property type="protein sequence ID" value="QQP58058.1"/>
    <property type="molecule type" value="Genomic_DNA"/>
</dbReference>
<proteinExistence type="predicted"/>
<dbReference type="AlphaFoldDB" id="A0A7T8KLP9"/>
<accession>A0A7T8KLP9</accession>
<organism evidence="2 3">
    <name type="scientific">Caligus rogercresseyi</name>
    <name type="common">Sea louse</name>
    <dbReference type="NCBI Taxonomy" id="217165"/>
    <lineage>
        <taxon>Eukaryota</taxon>
        <taxon>Metazoa</taxon>
        <taxon>Ecdysozoa</taxon>
        <taxon>Arthropoda</taxon>
        <taxon>Crustacea</taxon>
        <taxon>Multicrustacea</taxon>
        <taxon>Hexanauplia</taxon>
        <taxon>Copepoda</taxon>
        <taxon>Siphonostomatoida</taxon>
        <taxon>Caligidae</taxon>
        <taxon>Caligus</taxon>
    </lineage>
</organism>
<sequence length="77" mass="9030">MTVLHGAEARWAQAATRSQPTAGTYAARPWAQRPQPHIKRSLDCDALYIHSTLYKRPLPDPIFLRRKQNQSIYYYWT</sequence>
<reference evidence="3" key="1">
    <citation type="submission" date="2021-01" db="EMBL/GenBank/DDBJ databases">
        <title>Caligus Genome Assembly.</title>
        <authorList>
            <person name="Gallardo-Escarate C."/>
        </authorList>
    </citation>
    <scope>NUCLEOTIDE SEQUENCE [LARGE SCALE GENOMIC DNA]</scope>
</reference>
<name>A0A7T8KLP9_CALRO</name>
<evidence type="ECO:0000256" key="1">
    <source>
        <dbReference type="SAM" id="MobiDB-lite"/>
    </source>
</evidence>
<gene>
    <name evidence="2" type="ORF">FKW44_003255</name>
</gene>
<evidence type="ECO:0000313" key="2">
    <source>
        <dbReference type="EMBL" id="QQP58058.1"/>
    </source>
</evidence>
<feature type="region of interest" description="Disordered" evidence="1">
    <location>
        <begin position="1"/>
        <end position="32"/>
    </location>
</feature>
<dbReference type="Proteomes" id="UP000595437">
    <property type="component" value="Chromosome 2"/>
</dbReference>
<evidence type="ECO:0000313" key="3">
    <source>
        <dbReference type="Proteomes" id="UP000595437"/>
    </source>
</evidence>
<keyword evidence="3" id="KW-1185">Reference proteome</keyword>